<dbReference type="EMBL" id="CP000555">
    <property type="protein sequence ID" value="ABM94279.1"/>
    <property type="molecule type" value="Genomic_DNA"/>
</dbReference>
<keyword evidence="1" id="KW-0472">Membrane</keyword>
<evidence type="ECO:0000313" key="3">
    <source>
        <dbReference type="Proteomes" id="UP000000366"/>
    </source>
</evidence>
<name>A2SFE0_METPP</name>
<dbReference type="Proteomes" id="UP000000366">
    <property type="component" value="Chromosome"/>
</dbReference>
<dbReference type="KEGG" id="mpt:Mpe_A1317"/>
<dbReference type="HOGENOM" id="CLU_084697_0_0_4"/>
<gene>
    <name evidence="2" type="ordered locus">Mpe_A1317</name>
</gene>
<feature type="transmembrane region" description="Helical" evidence="1">
    <location>
        <begin position="177"/>
        <end position="198"/>
    </location>
</feature>
<protein>
    <submittedName>
        <fullName evidence="2">Transmembrane protein</fullName>
    </submittedName>
</protein>
<feature type="transmembrane region" description="Helical" evidence="1">
    <location>
        <begin position="45"/>
        <end position="64"/>
    </location>
</feature>
<feature type="transmembrane region" description="Helical" evidence="1">
    <location>
        <begin position="71"/>
        <end position="86"/>
    </location>
</feature>
<accession>A2SFE0</accession>
<feature type="transmembrane region" description="Helical" evidence="1">
    <location>
        <begin position="20"/>
        <end position="39"/>
    </location>
</feature>
<organism evidence="2 3">
    <name type="scientific">Methylibium petroleiphilum (strain ATCC BAA-1232 / LMG 22953 / PM1)</name>
    <dbReference type="NCBI Taxonomy" id="420662"/>
    <lineage>
        <taxon>Bacteria</taxon>
        <taxon>Pseudomonadati</taxon>
        <taxon>Pseudomonadota</taxon>
        <taxon>Betaproteobacteria</taxon>
        <taxon>Burkholderiales</taxon>
        <taxon>Sphaerotilaceae</taxon>
        <taxon>Methylibium</taxon>
    </lineage>
</organism>
<keyword evidence="3" id="KW-1185">Reference proteome</keyword>
<reference evidence="2 3" key="1">
    <citation type="journal article" date="2007" name="J. Bacteriol.">
        <title>Whole-genome analysis of the methyl tert-butyl ether-degrading beta-proteobacterium Methylibium petroleiphilum PM1.</title>
        <authorList>
            <person name="Kane S.R."/>
            <person name="Chakicherla A.Y."/>
            <person name="Chain P.S.G."/>
            <person name="Schmidt R."/>
            <person name="Shin M.W."/>
            <person name="Legler T.C."/>
            <person name="Scow K.M."/>
            <person name="Larimer F.W."/>
            <person name="Lucas S.M."/>
            <person name="Richardson P.M."/>
            <person name="Hristova K.R."/>
        </authorList>
    </citation>
    <scope>NUCLEOTIDE SEQUENCE [LARGE SCALE GENOMIC DNA]</scope>
    <source>
        <strain evidence="3">ATCC BAA-1232 / LMG 22953 / PM1</strain>
    </source>
</reference>
<feature type="transmembrane region" description="Helical" evidence="1">
    <location>
        <begin position="98"/>
        <end position="117"/>
    </location>
</feature>
<feature type="transmembrane region" description="Helical" evidence="1">
    <location>
        <begin position="152"/>
        <end position="171"/>
    </location>
</feature>
<proteinExistence type="predicted"/>
<evidence type="ECO:0000313" key="2">
    <source>
        <dbReference type="EMBL" id="ABM94279.1"/>
    </source>
</evidence>
<evidence type="ECO:0000256" key="1">
    <source>
        <dbReference type="SAM" id="Phobius"/>
    </source>
</evidence>
<keyword evidence="1" id="KW-1133">Transmembrane helix</keyword>
<sequence>MSRNTAAPESQSVPMPNGRLSLGLLAAAAYAVLSHWLMVHAANRPWAIAALFGPLLLAALGFALRQRNGPLLAGLAFALLGLYGIVERGGVGDVNRLYVLQHAGIHFALFVSFAASLRPGRLSLIGGVAQRVHGGSPLSPEMVRYTGKVTRLWAGYFLAMTLASLCVYVLAPWSVWSLLANLVTPVLIAALFVGEHLLRYRLHPEFERATLAAAVRAYSHKPVNGDAAGR</sequence>
<dbReference type="AlphaFoldDB" id="A2SFE0"/>
<keyword evidence="1 2" id="KW-0812">Transmembrane</keyword>
<dbReference type="eggNOG" id="COG4648">
    <property type="taxonomic scope" value="Bacteria"/>
</dbReference>
<dbReference type="STRING" id="420662.Mpe_A1317"/>